<name>A0ABV8AET7_9FLAO</name>
<evidence type="ECO:0000313" key="2">
    <source>
        <dbReference type="EMBL" id="MFC3876577.1"/>
    </source>
</evidence>
<dbReference type="Pfam" id="PF14093">
    <property type="entry name" value="DUF4271"/>
    <property type="match status" value="1"/>
</dbReference>
<dbReference type="EMBL" id="JBHSAT010000004">
    <property type="protein sequence ID" value="MFC3876577.1"/>
    <property type="molecule type" value="Genomic_DNA"/>
</dbReference>
<dbReference type="RefSeq" id="WP_386097615.1">
    <property type="nucleotide sequence ID" value="NZ_JBHSAT010000004.1"/>
</dbReference>
<sequence length="216" mass="24807">MREFITHEWLTILCFAGLLFITFAKLLNSARFYDFIALAGNSKYLKIYSKDQKFIDLFDGLLFTNLVISLSIFAHIAYSNLVDPIAFSIVPFLRLVFAVAVILLVKTLIERLVGSLFDIESILESYLFQKTAYKNLTGIVLLICNLILLYALEPNEILIYVAISLALLVNIMGFIITYKTHLNTLNRHLFYFLLYLCALEIGPYVILYKVITEYNT</sequence>
<gene>
    <name evidence="2" type="ORF">ACFOSX_04965</name>
</gene>
<dbReference type="Proteomes" id="UP001595812">
    <property type="component" value="Unassembled WGS sequence"/>
</dbReference>
<organism evidence="2 3">
    <name type="scientific">Winogradskyella maritima</name>
    <dbReference type="NCBI Taxonomy" id="1517766"/>
    <lineage>
        <taxon>Bacteria</taxon>
        <taxon>Pseudomonadati</taxon>
        <taxon>Bacteroidota</taxon>
        <taxon>Flavobacteriia</taxon>
        <taxon>Flavobacteriales</taxon>
        <taxon>Flavobacteriaceae</taxon>
        <taxon>Winogradskyella</taxon>
    </lineage>
</organism>
<feature type="transmembrane region" description="Helical" evidence="1">
    <location>
        <begin position="157"/>
        <end position="177"/>
    </location>
</feature>
<proteinExistence type="predicted"/>
<evidence type="ECO:0000256" key="1">
    <source>
        <dbReference type="SAM" id="Phobius"/>
    </source>
</evidence>
<dbReference type="InterPro" id="IPR025367">
    <property type="entry name" value="DUF4271"/>
</dbReference>
<feature type="transmembrane region" description="Helical" evidence="1">
    <location>
        <begin position="6"/>
        <end position="27"/>
    </location>
</feature>
<keyword evidence="3" id="KW-1185">Reference proteome</keyword>
<accession>A0ABV8AET7</accession>
<feature type="transmembrane region" description="Helical" evidence="1">
    <location>
        <begin position="84"/>
        <end position="105"/>
    </location>
</feature>
<keyword evidence="1" id="KW-1133">Transmembrane helix</keyword>
<feature type="transmembrane region" description="Helical" evidence="1">
    <location>
        <begin position="132"/>
        <end position="151"/>
    </location>
</feature>
<keyword evidence="1" id="KW-0812">Transmembrane</keyword>
<protein>
    <submittedName>
        <fullName evidence="2">DUF4271 domain-containing protein</fullName>
    </submittedName>
</protein>
<keyword evidence="1" id="KW-0472">Membrane</keyword>
<evidence type="ECO:0000313" key="3">
    <source>
        <dbReference type="Proteomes" id="UP001595812"/>
    </source>
</evidence>
<feature type="transmembrane region" description="Helical" evidence="1">
    <location>
        <begin position="54"/>
        <end position="78"/>
    </location>
</feature>
<reference evidence="3" key="1">
    <citation type="journal article" date="2019" name="Int. J. Syst. Evol. Microbiol.">
        <title>The Global Catalogue of Microorganisms (GCM) 10K type strain sequencing project: providing services to taxonomists for standard genome sequencing and annotation.</title>
        <authorList>
            <consortium name="The Broad Institute Genomics Platform"/>
            <consortium name="The Broad Institute Genome Sequencing Center for Infectious Disease"/>
            <person name="Wu L."/>
            <person name="Ma J."/>
        </authorList>
    </citation>
    <scope>NUCLEOTIDE SEQUENCE [LARGE SCALE GENOMIC DNA]</scope>
    <source>
        <strain evidence="3">CECT 8979</strain>
    </source>
</reference>
<feature type="transmembrane region" description="Helical" evidence="1">
    <location>
        <begin position="189"/>
        <end position="211"/>
    </location>
</feature>
<comment type="caution">
    <text evidence="2">The sequence shown here is derived from an EMBL/GenBank/DDBJ whole genome shotgun (WGS) entry which is preliminary data.</text>
</comment>